<feature type="compositionally biased region" description="Basic and acidic residues" evidence="1">
    <location>
        <begin position="114"/>
        <end position="130"/>
    </location>
</feature>
<dbReference type="AlphaFoldDB" id="A0AAP0RCT3"/>
<organism evidence="2 3">
    <name type="scientific">Liquidambar formosana</name>
    <name type="common">Formosan gum</name>
    <dbReference type="NCBI Taxonomy" id="63359"/>
    <lineage>
        <taxon>Eukaryota</taxon>
        <taxon>Viridiplantae</taxon>
        <taxon>Streptophyta</taxon>
        <taxon>Embryophyta</taxon>
        <taxon>Tracheophyta</taxon>
        <taxon>Spermatophyta</taxon>
        <taxon>Magnoliopsida</taxon>
        <taxon>eudicotyledons</taxon>
        <taxon>Gunneridae</taxon>
        <taxon>Pentapetalae</taxon>
        <taxon>Saxifragales</taxon>
        <taxon>Altingiaceae</taxon>
        <taxon>Liquidambar</taxon>
    </lineage>
</organism>
<evidence type="ECO:0000313" key="3">
    <source>
        <dbReference type="Proteomes" id="UP001415857"/>
    </source>
</evidence>
<sequence length="130" mass="13770">MGDSPQVAGGEMCSVRGSVCFAGVVHGGVPDCQRVPCEMAVYRTVKADARSRGKGSRAIERGRRCELWRLSCDREGSGGERSKGEGEGSEKRLILKPSSCLKEKGKGSDQPNRGGERSRGEGEGRGARSG</sequence>
<protein>
    <submittedName>
        <fullName evidence="2">Uncharacterized protein</fullName>
    </submittedName>
</protein>
<reference evidence="2 3" key="1">
    <citation type="journal article" date="2024" name="Plant J.">
        <title>Genome sequences and population genomics reveal climatic adaptation and genomic divergence between two closely related sweetgum species.</title>
        <authorList>
            <person name="Xu W.Q."/>
            <person name="Ren C.Q."/>
            <person name="Zhang X.Y."/>
            <person name="Comes H.P."/>
            <person name="Liu X.H."/>
            <person name="Li Y.G."/>
            <person name="Kettle C.J."/>
            <person name="Jalonen R."/>
            <person name="Gaisberger H."/>
            <person name="Ma Y.Z."/>
            <person name="Qiu Y.X."/>
        </authorList>
    </citation>
    <scope>NUCLEOTIDE SEQUENCE [LARGE SCALE GENOMIC DNA]</scope>
    <source>
        <strain evidence="2">Hangzhou</strain>
    </source>
</reference>
<proteinExistence type="predicted"/>
<evidence type="ECO:0000256" key="1">
    <source>
        <dbReference type="SAM" id="MobiDB-lite"/>
    </source>
</evidence>
<keyword evidence="3" id="KW-1185">Reference proteome</keyword>
<dbReference type="EMBL" id="JBBPBK010000011">
    <property type="protein sequence ID" value="KAK9274640.1"/>
    <property type="molecule type" value="Genomic_DNA"/>
</dbReference>
<dbReference type="Proteomes" id="UP001415857">
    <property type="component" value="Unassembled WGS sequence"/>
</dbReference>
<gene>
    <name evidence="2" type="ORF">L1049_021891</name>
</gene>
<accession>A0AAP0RCT3</accession>
<comment type="caution">
    <text evidence="2">The sequence shown here is derived from an EMBL/GenBank/DDBJ whole genome shotgun (WGS) entry which is preliminary data.</text>
</comment>
<feature type="compositionally biased region" description="Basic and acidic residues" evidence="1">
    <location>
        <begin position="73"/>
        <end position="93"/>
    </location>
</feature>
<name>A0AAP0RCT3_LIQFO</name>
<evidence type="ECO:0000313" key="2">
    <source>
        <dbReference type="EMBL" id="KAK9274640.1"/>
    </source>
</evidence>
<feature type="region of interest" description="Disordered" evidence="1">
    <location>
        <begin position="73"/>
        <end position="130"/>
    </location>
</feature>